<dbReference type="PANTHER" id="PTHR46855:SF1">
    <property type="entry name" value="GATA TRANSCRIPTION FACTOR 26"/>
    <property type="match status" value="1"/>
</dbReference>
<keyword evidence="2" id="KW-0539">Nucleus</keyword>
<dbReference type="Proteomes" id="UP001055439">
    <property type="component" value="Chromosome 2"/>
</dbReference>
<comment type="subcellular location">
    <subcellularLocation>
        <location evidence="1">Nucleus</location>
    </subcellularLocation>
</comment>
<reference evidence="6" key="1">
    <citation type="submission" date="2022-05" db="EMBL/GenBank/DDBJ databases">
        <title>The Musa troglodytarum L. genome provides insights into the mechanism of non-climacteric behaviour and enrichment of carotenoids.</title>
        <authorList>
            <person name="Wang J."/>
        </authorList>
    </citation>
    <scope>NUCLEOTIDE SEQUENCE</scope>
    <source>
        <tissue evidence="6">Leaf</tissue>
    </source>
</reference>
<dbReference type="InterPro" id="IPR044589">
    <property type="entry name" value="GATA26/27"/>
</dbReference>
<evidence type="ECO:0000256" key="3">
    <source>
        <dbReference type="SAM" id="MobiDB-lite"/>
    </source>
</evidence>
<dbReference type="PANTHER" id="PTHR46855">
    <property type="entry name" value="OSJNBB0038F03.10 PROTEIN"/>
    <property type="match status" value="1"/>
</dbReference>
<evidence type="ECO:0000313" key="6">
    <source>
        <dbReference type="EMBL" id="URD87654.1"/>
    </source>
</evidence>
<dbReference type="GO" id="GO:0005634">
    <property type="term" value="C:nucleus"/>
    <property type="evidence" value="ECO:0007669"/>
    <property type="project" value="UniProtKB-SubCell"/>
</dbReference>
<evidence type="ECO:0000256" key="2">
    <source>
        <dbReference type="ARBA" id="ARBA00023242"/>
    </source>
</evidence>
<dbReference type="Pfam" id="PF00320">
    <property type="entry name" value="GATA"/>
    <property type="match status" value="1"/>
</dbReference>
<dbReference type="CDD" id="cd00202">
    <property type="entry name" value="ZnF_GATA"/>
    <property type="match status" value="1"/>
</dbReference>
<feature type="region of interest" description="Disordered" evidence="3">
    <location>
        <begin position="541"/>
        <end position="578"/>
    </location>
</feature>
<dbReference type="SMART" id="SM00401">
    <property type="entry name" value="ZnF_GATA"/>
    <property type="match status" value="1"/>
</dbReference>
<organism evidence="6 7">
    <name type="scientific">Musa troglodytarum</name>
    <name type="common">fe'i banana</name>
    <dbReference type="NCBI Taxonomy" id="320322"/>
    <lineage>
        <taxon>Eukaryota</taxon>
        <taxon>Viridiplantae</taxon>
        <taxon>Streptophyta</taxon>
        <taxon>Embryophyta</taxon>
        <taxon>Tracheophyta</taxon>
        <taxon>Spermatophyta</taxon>
        <taxon>Magnoliopsida</taxon>
        <taxon>Liliopsida</taxon>
        <taxon>Zingiberales</taxon>
        <taxon>Musaceae</taxon>
        <taxon>Musa</taxon>
    </lineage>
</organism>
<dbReference type="PROSITE" id="PS51916">
    <property type="entry name" value="DEUBAD"/>
    <property type="match status" value="1"/>
</dbReference>
<gene>
    <name evidence="6" type="ORF">MUK42_28508</name>
</gene>
<evidence type="ECO:0000313" key="7">
    <source>
        <dbReference type="Proteomes" id="UP001055439"/>
    </source>
</evidence>
<dbReference type="AlphaFoldDB" id="A0A9E7F179"/>
<dbReference type="EMBL" id="CP097504">
    <property type="protein sequence ID" value="URD87654.1"/>
    <property type="molecule type" value="Genomic_DNA"/>
</dbReference>
<dbReference type="Gene3D" id="3.30.50.10">
    <property type="entry name" value="Erythroid Transcription Factor GATA-1, subunit A"/>
    <property type="match status" value="1"/>
</dbReference>
<dbReference type="SUPFAM" id="SSF57716">
    <property type="entry name" value="Glucocorticoid receptor-like (DNA-binding domain)"/>
    <property type="match status" value="1"/>
</dbReference>
<feature type="region of interest" description="Disordered" evidence="3">
    <location>
        <begin position="386"/>
        <end position="417"/>
    </location>
</feature>
<dbReference type="OrthoDB" id="765643at2759"/>
<feature type="compositionally biased region" description="Polar residues" evidence="3">
    <location>
        <begin position="399"/>
        <end position="415"/>
    </location>
</feature>
<dbReference type="InterPro" id="IPR013088">
    <property type="entry name" value="Znf_NHR/GATA"/>
</dbReference>
<keyword evidence="7" id="KW-1185">Reference proteome</keyword>
<evidence type="ECO:0000256" key="1">
    <source>
        <dbReference type="ARBA" id="ARBA00004123"/>
    </source>
</evidence>
<feature type="domain" description="DEUBAD" evidence="5">
    <location>
        <begin position="433"/>
        <end position="545"/>
    </location>
</feature>
<feature type="region of interest" description="Disordered" evidence="3">
    <location>
        <begin position="669"/>
        <end position="689"/>
    </location>
</feature>
<evidence type="ECO:0000259" key="5">
    <source>
        <dbReference type="PROSITE" id="PS51916"/>
    </source>
</evidence>
<feature type="domain" description="ELMO" evidence="4">
    <location>
        <begin position="58"/>
        <end position="229"/>
    </location>
</feature>
<dbReference type="InterPro" id="IPR044867">
    <property type="entry name" value="DEUBAD_dom"/>
</dbReference>
<dbReference type="GO" id="GO:0043565">
    <property type="term" value="F:sequence-specific DNA binding"/>
    <property type="evidence" value="ECO:0007669"/>
    <property type="project" value="InterPro"/>
</dbReference>
<accession>A0A9E7F179</accession>
<dbReference type="Pfam" id="PF04727">
    <property type="entry name" value="ELMO_CED12"/>
    <property type="match status" value="1"/>
</dbReference>
<proteinExistence type="predicted"/>
<dbReference type="GO" id="GO:0006355">
    <property type="term" value="P:regulation of DNA-templated transcription"/>
    <property type="evidence" value="ECO:0007669"/>
    <property type="project" value="InterPro"/>
</dbReference>
<dbReference type="InterPro" id="IPR006816">
    <property type="entry name" value="ELMO_dom"/>
</dbReference>
<evidence type="ECO:0000259" key="4">
    <source>
        <dbReference type="PROSITE" id="PS51335"/>
    </source>
</evidence>
<sequence length="689" mass="76686">MDENGGSFLEVRRISQGPDRGSVYHSTPGSTAWIGKGFSCVCAQGRESDARVSFDLTPSQEALWGLWYAAYPGIKLHDLISEQWKEMGWQGKDPSTDFRGGGFISLENLLFFARNYPKSFQDLLGKQDGDRALWEYPFAVAGVNITFMLIQMLDLQAGTPLWRNGPPEKPVLCNACGSRWRTKGSLANYVPLHSRDSFNSDELKVSKIKSISSKSKEQKLQKNKQSKSTLENECEIQYYDQNFLKIVEGDVSNRSSSDSAISGSESCVHFGTTDASDITGSVQSNVEDSLVPSKKRTFTTRPKPSVEKLTKDLYSILHEEQSSNLSRISDDDLLYESGTPLGSFEIGYGGVLIRHPNSKSVEEESEASSFPVYKSCITNEDFSGSASLSVNTKSKKRNLNSGTDPTKSTAPVTQENPKRDLILNEKLNNLQNWKSCLSYADLNVFLNFEVFMKYLTYEEQQRLMKYLPSTDAANPPESLKSMFTSPQFLETLSYLQQLFQDGVLDLSLSGANAEECKTVERLALLNSTNLQWSEFYQDIKDSSSNKKRGNGKLSGQLLPEQKSSMRSPKRVCRSGGMNPPSGCSIQLESSVVSKATDDTEDFVDHEAACIYPRKNFATVADRSYLLAPKQFIADSSDDDLLLDMPSSASFPEAELLYHPWRQIINQNDSPAESGLEASYHHPSSSFCSK</sequence>
<name>A0A9E7F179_9LILI</name>
<dbReference type="GO" id="GO:0008270">
    <property type="term" value="F:zinc ion binding"/>
    <property type="evidence" value="ECO:0007669"/>
    <property type="project" value="InterPro"/>
</dbReference>
<dbReference type="Gene3D" id="1.10.2020.20">
    <property type="match status" value="1"/>
</dbReference>
<dbReference type="PROSITE" id="PS51335">
    <property type="entry name" value="ELMO"/>
    <property type="match status" value="1"/>
</dbReference>
<protein>
    <submittedName>
        <fullName evidence="6">GATA transcription factor 26</fullName>
    </submittedName>
</protein>
<dbReference type="InterPro" id="IPR038108">
    <property type="entry name" value="RPN13_DEUBAD_sf"/>
</dbReference>
<dbReference type="InterPro" id="IPR000679">
    <property type="entry name" value="Znf_GATA"/>
</dbReference>